<evidence type="ECO:0000313" key="3">
    <source>
        <dbReference type="Proteomes" id="UP000481153"/>
    </source>
</evidence>
<reference evidence="2 3" key="1">
    <citation type="submission" date="2019-07" db="EMBL/GenBank/DDBJ databases">
        <title>Genomics analysis of Aphanomyces spp. identifies a new class of oomycete effector associated with host adaptation.</title>
        <authorList>
            <person name="Gaulin E."/>
        </authorList>
    </citation>
    <scope>NUCLEOTIDE SEQUENCE [LARGE SCALE GENOMIC DNA]</scope>
    <source>
        <strain evidence="2 3">ATCC 201684</strain>
    </source>
</reference>
<dbReference type="VEuPathDB" id="FungiDB:AeMF1_003492"/>
<feature type="compositionally biased region" description="Polar residues" evidence="1">
    <location>
        <begin position="133"/>
        <end position="149"/>
    </location>
</feature>
<dbReference type="AlphaFoldDB" id="A0A6G0X1N3"/>
<protein>
    <submittedName>
        <fullName evidence="2">Uncharacterized protein</fullName>
    </submittedName>
</protein>
<name>A0A6G0X1N3_9STRA</name>
<evidence type="ECO:0000256" key="1">
    <source>
        <dbReference type="SAM" id="MobiDB-lite"/>
    </source>
</evidence>
<dbReference type="Proteomes" id="UP000481153">
    <property type="component" value="Unassembled WGS sequence"/>
</dbReference>
<gene>
    <name evidence="2" type="ORF">Ae201684_009375</name>
</gene>
<comment type="caution">
    <text evidence="2">The sequence shown here is derived from an EMBL/GenBank/DDBJ whole genome shotgun (WGS) entry which is preliminary data.</text>
</comment>
<proteinExistence type="predicted"/>
<organism evidence="2 3">
    <name type="scientific">Aphanomyces euteiches</name>
    <dbReference type="NCBI Taxonomy" id="100861"/>
    <lineage>
        <taxon>Eukaryota</taxon>
        <taxon>Sar</taxon>
        <taxon>Stramenopiles</taxon>
        <taxon>Oomycota</taxon>
        <taxon>Saprolegniomycetes</taxon>
        <taxon>Saprolegniales</taxon>
        <taxon>Verrucalvaceae</taxon>
        <taxon>Aphanomyces</taxon>
    </lineage>
</organism>
<feature type="region of interest" description="Disordered" evidence="1">
    <location>
        <begin position="91"/>
        <end position="177"/>
    </location>
</feature>
<sequence>MAWDDDILDLDGDNDVVAPSWQLIPVGRRVNPRPATTSCTKTMLLYYDTDHNAFLMREKEDAWKAHKTMEPPSLEESLPVKSSFVKEAFLPTQQPRQKRVHFDDPPQDSSLSTMEIPKCQMKRPSTIKRPSAVRTSIKTTPSSTASHVQSEPAMPPLPASNSSEQVKPDNPAAEATSSVVVVKDATTCTEPGKPNNALTVPCEVLECMAHLLTCLDPEGNLNQTSASMVKSAAEGNEVVAVREPSPSCENERAATDSQAVQEILNELVGRVHSTAKPAKDGQDTVPVMVVQDKTRDKAAFKPLASIKAPRKPTEKQRVRPSGCKDVQVEKPPPTLMEIEIVSNEDSVVERLRRDPTITRPLSIQTAYSVSRCTCRETRLDGLHYVNVHCTFTSVEGEWWTP</sequence>
<dbReference type="EMBL" id="VJMJ01000119">
    <property type="protein sequence ID" value="KAF0733807.1"/>
    <property type="molecule type" value="Genomic_DNA"/>
</dbReference>
<keyword evidence="3" id="KW-1185">Reference proteome</keyword>
<evidence type="ECO:0000313" key="2">
    <source>
        <dbReference type="EMBL" id="KAF0733807.1"/>
    </source>
</evidence>
<accession>A0A6G0X1N3</accession>